<evidence type="ECO:0000256" key="1">
    <source>
        <dbReference type="SAM" id="Phobius"/>
    </source>
</evidence>
<dbReference type="EMBL" id="OZ021736">
    <property type="protein sequence ID" value="CAK9315690.1"/>
    <property type="molecule type" value="Genomic_DNA"/>
</dbReference>
<dbReference type="SMART" id="SM00198">
    <property type="entry name" value="SCP"/>
    <property type="match status" value="1"/>
</dbReference>
<reference evidence="3 4" key="1">
    <citation type="submission" date="2024-03" db="EMBL/GenBank/DDBJ databases">
        <authorList>
            <person name="Gkanogiannis A."/>
            <person name="Becerra Lopez-Lavalle L."/>
        </authorList>
    </citation>
    <scope>NUCLEOTIDE SEQUENCE [LARGE SCALE GENOMIC DNA]</scope>
</reference>
<feature type="transmembrane region" description="Helical" evidence="1">
    <location>
        <begin position="29"/>
        <end position="48"/>
    </location>
</feature>
<evidence type="ECO:0000313" key="3">
    <source>
        <dbReference type="EMBL" id="CAK9315690.1"/>
    </source>
</evidence>
<dbReference type="InterPro" id="IPR035940">
    <property type="entry name" value="CAP_sf"/>
</dbReference>
<accession>A0ABP0Y5F9</accession>
<dbReference type="PROSITE" id="PS01010">
    <property type="entry name" value="CRISP_2"/>
    <property type="match status" value="1"/>
</dbReference>
<name>A0ABP0Y5F9_9ROSI</name>
<keyword evidence="4" id="KW-1185">Reference proteome</keyword>
<sequence>MRLCQISNPKSPYRTQSIIPPTCFTNMTFANILSTICFLGLTLTLAPISPIMAKSYPKNYIAAHNAIRSEVGVEPLHWNTTLAAYAQNYANTKITTCQMEHSGGPYGENLAEGYEEMTAETAVSLWANEKKHYDYNSNTCANDSSHCLHYTQLVWRNTKSVGCAQVKCQNNWIFLICNYYPRGNYIGQRPY</sequence>
<proteinExistence type="predicted"/>
<dbReference type="Pfam" id="PF00188">
    <property type="entry name" value="CAP"/>
    <property type="match status" value="1"/>
</dbReference>
<dbReference type="SUPFAM" id="SSF55797">
    <property type="entry name" value="PR-1-like"/>
    <property type="match status" value="1"/>
</dbReference>
<gene>
    <name evidence="3" type="ORF">CITCOLO1_LOCUS7501</name>
</gene>
<dbReference type="PRINTS" id="PR00837">
    <property type="entry name" value="V5TPXLIKE"/>
</dbReference>
<dbReference type="InterPro" id="IPR001283">
    <property type="entry name" value="CRISP-related"/>
</dbReference>
<dbReference type="InterPro" id="IPR014044">
    <property type="entry name" value="CAP_dom"/>
</dbReference>
<dbReference type="PANTHER" id="PTHR10334">
    <property type="entry name" value="CYSTEINE-RICH SECRETORY PROTEIN-RELATED"/>
    <property type="match status" value="1"/>
</dbReference>
<dbReference type="Proteomes" id="UP001642487">
    <property type="component" value="Chromosome 2"/>
</dbReference>
<dbReference type="CDD" id="cd05381">
    <property type="entry name" value="CAP_PR-1"/>
    <property type="match status" value="1"/>
</dbReference>
<dbReference type="Gene3D" id="3.40.33.10">
    <property type="entry name" value="CAP"/>
    <property type="match status" value="1"/>
</dbReference>
<evidence type="ECO:0000313" key="4">
    <source>
        <dbReference type="Proteomes" id="UP001642487"/>
    </source>
</evidence>
<organism evidence="3 4">
    <name type="scientific">Citrullus colocynthis</name>
    <name type="common">colocynth</name>
    <dbReference type="NCBI Taxonomy" id="252529"/>
    <lineage>
        <taxon>Eukaryota</taxon>
        <taxon>Viridiplantae</taxon>
        <taxon>Streptophyta</taxon>
        <taxon>Embryophyta</taxon>
        <taxon>Tracheophyta</taxon>
        <taxon>Spermatophyta</taxon>
        <taxon>Magnoliopsida</taxon>
        <taxon>eudicotyledons</taxon>
        <taxon>Gunneridae</taxon>
        <taxon>Pentapetalae</taxon>
        <taxon>rosids</taxon>
        <taxon>fabids</taxon>
        <taxon>Cucurbitales</taxon>
        <taxon>Cucurbitaceae</taxon>
        <taxon>Benincaseae</taxon>
        <taxon>Citrullus</taxon>
    </lineage>
</organism>
<dbReference type="InterPro" id="IPR018244">
    <property type="entry name" value="Allrgn_V5/Tpx1_CS"/>
</dbReference>
<feature type="domain" description="SCP" evidence="2">
    <location>
        <begin position="55"/>
        <end position="187"/>
    </location>
</feature>
<keyword evidence="1" id="KW-0812">Transmembrane</keyword>
<keyword evidence="1" id="KW-0472">Membrane</keyword>
<protein>
    <recommendedName>
        <fullName evidence="2">SCP domain-containing protein</fullName>
    </recommendedName>
</protein>
<keyword evidence="1" id="KW-1133">Transmembrane helix</keyword>
<evidence type="ECO:0000259" key="2">
    <source>
        <dbReference type="SMART" id="SM00198"/>
    </source>
</evidence>